<gene>
    <name evidence="1" type="ORF">CBYS24578_00002156</name>
</gene>
<dbReference type="AlphaFoldDB" id="A0A9N9Y5T2"/>
<protein>
    <submittedName>
        <fullName evidence="1">Uncharacterized protein</fullName>
    </submittedName>
</protein>
<accession>A0A9N9Y5T2</accession>
<dbReference type="OrthoDB" id="5305386at2759"/>
<evidence type="ECO:0000313" key="1">
    <source>
        <dbReference type="EMBL" id="CAG9998869.1"/>
    </source>
</evidence>
<dbReference type="Proteomes" id="UP000754883">
    <property type="component" value="Unassembled WGS sequence"/>
</dbReference>
<dbReference type="EMBL" id="CABFNO020001553">
    <property type="protein sequence ID" value="CAG9998869.1"/>
    <property type="molecule type" value="Genomic_DNA"/>
</dbReference>
<organism evidence="1 2">
    <name type="scientific">Clonostachys byssicola</name>
    <dbReference type="NCBI Taxonomy" id="160290"/>
    <lineage>
        <taxon>Eukaryota</taxon>
        <taxon>Fungi</taxon>
        <taxon>Dikarya</taxon>
        <taxon>Ascomycota</taxon>
        <taxon>Pezizomycotina</taxon>
        <taxon>Sordariomycetes</taxon>
        <taxon>Hypocreomycetidae</taxon>
        <taxon>Hypocreales</taxon>
        <taxon>Bionectriaceae</taxon>
        <taxon>Clonostachys</taxon>
    </lineage>
</organism>
<evidence type="ECO:0000313" key="2">
    <source>
        <dbReference type="Proteomes" id="UP000754883"/>
    </source>
</evidence>
<sequence length="224" mass="25308">MADTGESGPSAMRLTPKPVDPSIHSSTVAIEFEEFSLIGPDGYASYRHVQPEHLKAFKRYLLEKYDKTIDDLESGYDFWPFVDGFGSTGAGSLDPKILSDVENGEISNEVLFYLARHVFRECEGISVCRHGRRLVVEFPEIDPDDFAMRLQTLPRAITNLPFRLEFRNGPGEFYEYPVKLRKIPPFDEEVAGLASWIISEVTEGMPPGEAEGMLPEEMEQLQLE</sequence>
<name>A0A9N9Y5T2_9HYPO</name>
<keyword evidence="2" id="KW-1185">Reference proteome</keyword>
<comment type="caution">
    <text evidence="1">The sequence shown here is derived from an EMBL/GenBank/DDBJ whole genome shotgun (WGS) entry which is preliminary data.</text>
</comment>
<reference evidence="1" key="1">
    <citation type="submission" date="2021-10" db="EMBL/GenBank/DDBJ databases">
        <authorList>
            <person name="Piombo E."/>
        </authorList>
    </citation>
    <scope>NUCLEOTIDE SEQUENCE</scope>
</reference>
<proteinExistence type="predicted"/>